<reference evidence="2" key="1">
    <citation type="submission" date="2020-11" db="EMBL/GenBank/DDBJ databases">
        <authorList>
            <person name="Whiteford S."/>
        </authorList>
    </citation>
    <scope>NUCLEOTIDE SEQUENCE</scope>
</reference>
<dbReference type="PANTHER" id="PTHR12243">
    <property type="entry name" value="MADF DOMAIN TRANSCRIPTION FACTOR"/>
    <property type="match status" value="1"/>
</dbReference>
<dbReference type="SMART" id="SM00595">
    <property type="entry name" value="MADF"/>
    <property type="match status" value="1"/>
</dbReference>
<feature type="domain" description="MADF" evidence="1">
    <location>
        <begin position="15"/>
        <end position="105"/>
    </location>
</feature>
<dbReference type="InterPro" id="IPR006578">
    <property type="entry name" value="MADF-dom"/>
</dbReference>
<evidence type="ECO:0000313" key="3">
    <source>
        <dbReference type="Proteomes" id="UP000653454"/>
    </source>
</evidence>
<comment type="caution">
    <text evidence="2">The sequence shown here is derived from an EMBL/GenBank/DDBJ whole genome shotgun (WGS) entry which is preliminary data.</text>
</comment>
<dbReference type="PANTHER" id="PTHR12243:SF67">
    <property type="entry name" value="COREPRESSOR OF PANGOLIN, ISOFORM A-RELATED"/>
    <property type="match status" value="1"/>
</dbReference>
<keyword evidence="3" id="KW-1185">Reference proteome</keyword>
<protein>
    <submittedName>
        <fullName evidence="2">(diamondback moth) hypothetical protein</fullName>
    </submittedName>
</protein>
<name>A0A8S4G4D3_PLUXY</name>
<dbReference type="AlphaFoldDB" id="A0A8S4G4D3"/>
<organism evidence="2 3">
    <name type="scientific">Plutella xylostella</name>
    <name type="common">Diamondback moth</name>
    <name type="synonym">Plutella maculipennis</name>
    <dbReference type="NCBI Taxonomy" id="51655"/>
    <lineage>
        <taxon>Eukaryota</taxon>
        <taxon>Metazoa</taxon>
        <taxon>Ecdysozoa</taxon>
        <taxon>Arthropoda</taxon>
        <taxon>Hexapoda</taxon>
        <taxon>Insecta</taxon>
        <taxon>Pterygota</taxon>
        <taxon>Neoptera</taxon>
        <taxon>Endopterygota</taxon>
        <taxon>Lepidoptera</taxon>
        <taxon>Glossata</taxon>
        <taxon>Ditrysia</taxon>
        <taxon>Yponomeutoidea</taxon>
        <taxon>Plutellidae</taxon>
        <taxon>Plutella</taxon>
    </lineage>
</organism>
<dbReference type="Pfam" id="PF10545">
    <property type="entry name" value="MADF_DNA_bdg"/>
    <property type="match status" value="1"/>
</dbReference>
<proteinExistence type="predicted"/>
<dbReference type="PROSITE" id="PS51029">
    <property type="entry name" value="MADF"/>
    <property type="match status" value="1"/>
</dbReference>
<dbReference type="EMBL" id="CAJHNJ030000120">
    <property type="protein sequence ID" value="CAG9135973.1"/>
    <property type="molecule type" value="Genomic_DNA"/>
</dbReference>
<accession>A0A8S4G4D3</accession>
<dbReference type="InterPro" id="IPR039353">
    <property type="entry name" value="TF_Adf1"/>
</dbReference>
<gene>
    <name evidence="2" type="ORF">PLXY2_LOCUS14205</name>
</gene>
<evidence type="ECO:0000259" key="1">
    <source>
        <dbReference type="PROSITE" id="PS51029"/>
    </source>
</evidence>
<sequence length="233" mass="27009">MAPPNDGWTEELSIRLIREFKARPMLWDKSHNLFYKPQTKMEIWEEIGAIIGMPAKACKHKMSILMSSLRREKCKLRRLSNGKPYKYVSRWFAFKELSFLWSNSADYSAYLNESGENEEINLEKRELDTGTDLILVEGMRCEQEPGMEYEQIKYEVVSDDEDYQIGSPMSGHTMPIEAQVTPKPGTSADEDVEIKAFTEFIAAKLRKYDVKTKNTLQRQICNIIFEADQQNGN</sequence>
<evidence type="ECO:0000313" key="2">
    <source>
        <dbReference type="EMBL" id="CAG9135973.1"/>
    </source>
</evidence>
<dbReference type="Proteomes" id="UP000653454">
    <property type="component" value="Unassembled WGS sequence"/>
</dbReference>